<dbReference type="InterPro" id="IPR017441">
    <property type="entry name" value="Protein_kinase_ATP_BS"/>
</dbReference>
<keyword evidence="5" id="KW-0479">Metal-binding</keyword>
<keyword evidence="9" id="KW-1185">Reference proteome</keyword>
<evidence type="ECO:0000313" key="11">
    <source>
        <dbReference type="WBParaSite" id="PTRK_0001186400.1"/>
    </source>
</evidence>
<organism evidence="9 10">
    <name type="scientific">Parastrongyloides trichosuri</name>
    <name type="common">Possum-specific nematode worm</name>
    <dbReference type="NCBI Taxonomy" id="131310"/>
    <lineage>
        <taxon>Eukaryota</taxon>
        <taxon>Metazoa</taxon>
        <taxon>Ecdysozoa</taxon>
        <taxon>Nematoda</taxon>
        <taxon>Chromadorea</taxon>
        <taxon>Rhabditida</taxon>
        <taxon>Tylenchina</taxon>
        <taxon>Panagrolaimomorpha</taxon>
        <taxon>Strongyloidoidea</taxon>
        <taxon>Strongyloididae</taxon>
        <taxon>Parastrongyloides</taxon>
    </lineage>
</organism>
<dbReference type="PRINTS" id="PR00109">
    <property type="entry name" value="TYRKINASE"/>
</dbReference>
<feature type="active site" description="Proton acceptor" evidence="3">
    <location>
        <position position="343"/>
    </location>
</feature>
<protein>
    <submittedName>
        <fullName evidence="10 11">Protein kinase domain-containing protein</fullName>
    </submittedName>
</protein>
<dbReference type="Proteomes" id="UP000038045">
    <property type="component" value="Unplaced"/>
</dbReference>
<feature type="domain" description="Protein kinase" evidence="8">
    <location>
        <begin position="210"/>
        <end position="480"/>
    </location>
</feature>
<sequence length="515" mass="59031">MFQGTPSKNNKEDKGNEVRNGGKENVSMTKGPPVSTMQGMSVNNEMTVRLEGGNYVGFEAKKKKKRSRQILNDTNNLKDAPTQDMLSKKPSVKDTIKLNPASQQSLTNQRTTSVRDKHNVIQQRILKSRTEKKLKLGRRKTGATDSANYQDENSIECQIYYHGLRPFEDFESVTHLVEHFKRHHIAHKLALKTKLKRPSHYISHSSFSYDETNGVLGKGNFAFVLKGTLPEEEDIEPTYIAVKVFTLFSDNDPDETRTERLLQIINEAKIMKNLDNQHIVKFYGIALDKFPISIVMELCSGGSLEKHLRIEKEKISVGERLFYCDDILNGACYMSDHQIVHRDLAARNILISNDGYLKIGDFGQAIHLQQSHSTIKRRNKVVSLWSPPECLCTDLALWNEKSDVWGFGMLVIEIFNDGHPPFRKEEIPDVIAKLKKGIYFDIPKSCHEDWSLVLKEGVFIKKQQNRFTFKQLKELMKALLTYNVNLDIPKPEDIALNRRGVKRAEFSVPERKNKK</sequence>
<dbReference type="Pfam" id="PF07714">
    <property type="entry name" value="PK_Tyr_Ser-Thr"/>
    <property type="match status" value="1"/>
</dbReference>
<dbReference type="PROSITE" id="PS00109">
    <property type="entry name" value="PROTEIN_KINASE_TYR"/>
    <property type="match status" value="1"/>
</dbReference>
<dbReference type="WBParaSite" id="PTRK_0001014800.1">
    <property type="protein sequence ID" value="PTRK_0001014800.1"/>
    <property type="gene ID" value="PTRK_0001014800"/>
</dbReference>
<evidence type="ECO:0000256" key="6">
    <source>
        <dbReference type="PROSITE-ProRule" id="PRU10141"/>
    </source>
</evidence>
<dbReference type="PROSITE" id="PS50011">
    <property type="entry name" value="PROTEIN_KINASE_DOM"/>
    <property type="match status" value="1"/>
</dbReference>
<dbReference type="SUPFAM" id="SSF56112">
    <property type="entry name" value="Protein kinase-like (PK-like)"/>
    <property type="match status" value="1"/>
</dbReference>
<dbReference type="InterPro" id="IPR050198">
    <property type="entry name" value="Non-receptor_tyrosine_kinases"/>
</dbReference>
<dbReference type="Gene3D" id="1.10.510.10">
    <property type="entry name" value="Transferase(Phosphotransferase) domain 1"/>
    <property type="match status" value="1"/>
</dbReference>
<name>A0A0N4ZNN4_PARTI</name>
<evidence type="ECO:0000256" key="1">
    <source>
        <dbReference type="ARBA" id="ARBA00022741"/>
    </source>
</evidence>
<dbReference type="PANTHER" id="PTHR24418">
    <property type="entry name" value="TYROSINE-PROTEIN KINASE"/>
    <property type="match status" value="1"/>
</dbReference>
<evidence type="ECO:0000256" key="2">
    <source>
        <dbReference type="ARBA" id="ARBA00022840"/>
    </source>
</evidence>
<accession>A0A0N4ZNN4</accession>
<evidence type="ECO:0000256" key="3">
    <source>
        <dbReference type="PIRSR" id="PIRSR000615-1"/>
    </source>
</evidence>
<evidence type="ECO:0000256" key="5">
    <source>
        <dbReference type="PIRSR" id="PIRSR000615-3"/>
    </source>
</evidence>
<feature type="binding site" evidence="4">
    <location>
        <position position="347"/>
    </location>
    <ligand>
        <name>ATP</name>
        <dbReference type="ChEBI" id="CHEBI:30616"/>
    </ligand>
</feature>
<dbReference type="GO" id="GO:0004713">
    <property type="term" value="F:protein tyrosine kinase activity"/>
    <property type="evidence" value="ECO:0007669"/>
    <property type="project" value="InterPro"/>
</dbReference>
<feature type="binding site" evidence="5">
    <location>
        <position position="361"/>
    </location>
    <ligand>
        <name>Mg(2+)</name>
        <dbReference type="ChEBI" id="CHEBI:18420"/>
    </ligand>
</feature>
<dbReference type="GO" id="GO:0046872">
    <property type="term" value="F:metal ion binding"/>
    <property type="evidence" value="ECO:0007669"/>
    <property type="project" value="UniProtKB-KW"/>
</dbReference>
<evidence type="ECO:0000313" key="9">
    <source>
        <dbReference type="Proteomes" id="UP000038045"/>
    </source>
</evidence>
<dbReference type="STRING" id="131310.A0A0N4ZNN4"/>
<feature type="binding site" evidence="5">
    <location>
        <position position="348"/>
    </location>
    <ligand>
        <name>Mg(2+)</name>
        <dbReference type="ChEBI" id="CHEBI:18420"/>
    </ligand>
</feature>
<dbReference type="InterPro" id="IPR020635">
    <property type="entry name" value="Tyr_kinase_cat_dom"/>
</dbReference>
<keyword evidence="2 4" id="KW-0067">ATP-binding</keyword>
<dbReference type="PROSITE" id="PS00107">
    <property type="entry name" value="PROTEIN_KINASE_ATP"/>
    <property type="match status" value="1"/>
</dbReference>
<evidence type="ECO:0000313" key="10">
    <source>
        <dbReference type="WBParaSite" id="PTRK_0001014800.1"/>
    </source>
</evidence>
<dbReference type="AlphaFoldDB" id="A0A0N4ZNN4"/>
<dbReference type="InterPro" id="IPR000719">
    <property type="entry name" value="Prot_kinase_dom"/>
</dbReference>
<feature type="compositionally biased region" description="Polar residues" evidence="7">
    <location>
        <begin position="100"/>
        <end position="112"/>
    </location>
</feature>
<feature type="binding site" evidence="6">
    <location>
        <position position="243"/>
    </location>
    <ligand>
        <name>ATP</name>
        <dbReference type="ChEBI" id="CHEBI:30616"/>
    </ligand>
</feature>
<dbReference type="InterPro" id="IPR001245">
    <property type="entry name" value="Ser-Thr/Tyr_kinase_cat_dom"/>
</dbReference>
<feature type="region of interest" description="Disordered" evidence="7">
    <location>
        <begin position="61"/>
        <end position="117"/>
    </location>
</feature>
<evidence type="ECO:0000256" key="4">
    <source>
        <dbReference type="PIRSR" id="PIRSR000615-2"/>
    </source>
</evidence>
<evidence type="ECO:0000259" key="8">
    <source>
        <dbReference type="PROSITE" id="PS50011"/>
    </source>
</evidence>
<keyword evidence="1 4" id="KW-0547">Nucleotide-binding</keyword>
<proteinExistence type="predicted"/>
<feature type="compositionally biased region" description="Basic and acidic residues" evidence="7">
    <location>
        <begin position="9"/>
        <end position="22"/>
    </location>
</feature>
<dbReference type="InterPro" id="IPR008266">
    <property type="entry name" value="Tyr_kinase_AS"/>
</dbReference>
<evidence type="ECO:0000256" key="7">
    <source>
        <dbReference type="SAM" id="MobiDB-lite"/>
    </source>
</evidence>
<dbReference type="WBParaSite" id="PTRK_0001186400.1">
    <property type="protein sequence ID" value="PTRK_0001186400.1"/>
    <property type="gene ID" value="PTRK_0001186400"/>
</dbReference>
<reference evidence="10 11" key="1">
    <citation type="submission" date="2017-02" db="UniProtKB">
        <authorList>
            <consortium name="WormBaseParasite"/>
        </authorList>
    </citation>
    <scope>IDENTIFICATION</scope>
</reference>
<dbReference type="SMART" id="SM00219">
    <property type="entry name" value="TyrKc"/>
    <property type="match status" value="1"/>
</dbReference>
<dbReference type="GO" id="GO:0005524">
    <property type="term" value="F:ATP binding"/>
    <property type="evidence" value="ECO:0007669"/>
    <property type="project" value="UniProtKB-UniRule"/>
</dbReference>
<keyword evidence="5" id="KW-0460">Magnesium</keyword>
<dbReference type="InterPro" id="IPR011009">
    <property type="entry name" value="Kinase-like_dom_sf"/>
</dbReference>
<feature type="region of interest" description="Disordered" evidence="7">
    <location>
        <begin position="1"/>
        <end position="39"/>
    </location>
</feature>